<dbReference type="GO" id="GO:0007155">
    <property type="term" value="P:cell adhesion"/>
    <property type="evidence" value="ECO:0007669"/>
    <property type="project" value="UniProtKB-KW"/>
</dbReference>
<sequence length="161" mass="17688">MDATESKGMANNKLGEQSTTRQDSVKPTDSPDISAKDIFQSIKGLNLNSYATRKSIAQGMLDLALLTANASQLKYILTVGEAHQFYHFLLVLIIVSISLQIFQALLIIVLAVVFDINKVEEQKRSDIVNNVLIAFTVISVVVNVIISAFDMKSQSDVLKQS</sequence>
<feature type="transmembrane region" description="Helical" evidence="8">
    <location>
        <begin position="127"/>
        <end position="149"/>
    </location>
</feature>
<evidence type="ECO:0000256" key="2">
    <source>
        <dbReference type="ARBA" id="ARBA00008141"/>
    </source>
</evidence>
<organism evidence="9">
    <name type="scientific">Anopheles funestus</name>
    <name type="common">African malaria mosquito</name>
    <dbReference type="NCBI Taxonomy" id="62324"/>
    <lineage>
        <taxon>Eukaryota</taxon>
        <taxon>Metazoa</taxon>
        <taxon>Ecdysozoa</taxon>
        <taxon>Arthropoda</taxon>
        <taxon>Hexapoda</taxon>
        <taxon>Insecta</taxon>
        <taxon>Pterygota</taxon>
        <taxon>Neoptera</taxon>
        <taxon>Endopterygota</taxon>
        <taxon>Diptera</taxon>
        <taxon>Nematocera</taxon>
        <taxon>Culicoidea</taxon>
        <taxon>Culicidae</taxon>
        <taxon>Anophelinae</taxon>
        <taxon>Anopheles</taxon>
    </lineage>
</organism>
<dbReference type="VEuPathDB" id="VectorBase:AFUN006479"/>
<feature type="transmembrane region" description="Helical" evidence="8">
    <location>
        <begin position="85"/>
        <end position="115"/>
    </location>
</feature>
<dbReference type="PANTHER" id="PTHR12316:SF17">
    <property type="entry name" value="NINJURIN C, ISOFORM D"/>
    <property type="match status" value="1"/>
</dbReference>
<evidence type="ECO:0000256" key="8">
    <source>
        <dbReference type="SAM" id="Phobius"/>
    </source>
</evidence>
<evidence type="ECO:0000256" key="5">
    <source>
        <dbReference type="ARBA" id="ARBA00022989"/>
    </source>
</evidence>
<proteinExistence type="inferred from homology"/>
<evidence type="ECO:0000256" key="1">
    <source>
        <dbReference type="ARBA" id="ARBA00004141"/>
    </source>
</evidence>
<comment type="similarity">
    <text evidence="2">Belongs to the ninjurin family.</text>
</comment>
<evidence type="ECO:0000256" key="3">
    <source>
        <dbReference type="ARBA" id="ARBA00022692"/>
    </source>
</evidence>
<dbReference type="Pfam" id="PF04923">
    <property type="entry name" value="Ninjurin"/>
    <property type="match status" value="1"/>
</dbReference>
<keyword evidence="6 8" id="KW-0472">Membrane</keyword>
<keyword evidence="3 8" id="KW-0812">Transmembrane</keyword>
<dbReference type="PANTHER" id="PTHR12316">
    <property type="entry name" value="NINJURIN-RELATED"/>
    <property type="match status" value="1"/>
</dbReference>
<comment type="subcellular location">
    <subcellularLocation>
        <location evidence="1">Membrane</location>
        <topology evidence="1">Multi-pass membrane protein</topology>
    </subcellularLocation>
</comment>
<feature type="region of interest" description="Disordered" evidence="7">
    <location>
        <begin position="1"/>
        <end position="32"/>
    </location>
</feature>
<dbReference type="GO" id="GO:0016020">
    <property type="term" value="C:membrane"/>
    <property type="evidence" value="ECO:0007669"/>
    <property type="project" value="UniProtKB-SubCell"/>
</dbReference>
<evidence type="ECO:0000256" key="4">
    <source>
        <dbReference type="ARBA" id="ARBA00022889"/>
    </source>
</evidence>
<protein>
    <recommendedName>
        <fullName evidence="10">Ninjurin</fullName>
    </recommendedName>
</protein>
<accession>A0A182RJR1</accession>
<dbReference type="VEuPathDB" id="VectorBase:AFUN2_010121"/>
<name>A0A182RJR1_ANOFN</name>
<dbReference type="GO" id="GO:0042246">
    <property type="term" value="P:tissue regeneration"/>
    <property type="evidence" value="ECO:0007669"/>
    <property type="project" value="InterPro"/>
</dbReference>
<evidence type="ECO:0000256" key="6">
    <source>
        <dbReference type="ARBA" id="ARBA00023136"/>
    </source>
</evidence>
<keyword evidence="4" id="KW-0130">Cell adhesion</keyword>
<evidence type="ECO:0000313" key="9">
    <source>
        <dbReference type="EnsemblMetazoa" id="AFUN006479-PA"/>
    </source>
</evidence>
<evidence type="ECO:0008006" key="10">
    <source>
        <dbReference type="Google" id="ProtNLM"/>
    </source>
</evidence>
<dbReference type="EnsemblMetazoa" id="AFUN006479-RA">
    <property type="protein sequence ID" value="AFUN006479-PA"/>
    <property type="gene ID" value="AFUN006479"/>
</dbReference>
<dbReference type="InterPro" id="IPR007007">
    <property type="entry name" value="Ninjurin"/>
</dbReference>
<dbReference type="AlphaFoldDB" id="A0A182RJR1"/>
<evidence type="ECO:0000256" key="7">
    <source>
        <dbReference type="SAM" id="MobiDB-lite"/>
    </source>
</evidence>
<feature type="compositionally biased region" description="Polar residues" evidence="7">
    <location>
        <begin position="14"/>
        <end position="27"/>
    </location>
</feature>
<keyword evidence="5 8" id="KW-1133">Transmembrane helix</keyword>
<reference evidence="9" key="1">
    <citation type="submission" date="2020-05" db="UniProtKB">
        <authorList>
            <consortium name="EnsemblMetazoa"/>
        </authorList>
    </citation>
    <scope>IDENTIFICATION</scope>
    <source>
        <strain evidence="9">FUMOZ</strain>
    </source>
</reference>